<dbReference type="EMBL" id="CP000115">
    <property type="protein sequence ID" value="ABA05656.1"/>
    <property type="molecule type" value="Genomic_DNA"/>
</dbReference>
<evidence type="ECO:0000313" key="2">
    <source>
        <dbReference type="EMBL" id="ABA05656.1"/>
    </source>
</evidence>
<evidence type="ECO:0000313" key="3">
    <source>
        <dbReference type="Proteomes" id="UP000002531"/>
    </source>
</evidence>
<feature type="transmembrane region" description="Helical" evidence="1">
    <location>
        <begin position="447"/>
        <end position="468"/>
    </location>
</feature>
<keyword evidence="1" id="KW-0472">Membrane</keyword>
<feature type="transmembrane region" description="Helical" evidence="1">
    <location>
        <begin position="421"/>
        <end position="441"/>
    </location>
</feature>
<keyword evidence="1" id="KW-1133">Transmembrane helix</keyword>
<feature type="transmembrane region" description="Helical" evidence="1">
    <location>
        <begin position="74"/>
        <end position="95"/>
    </location>
</feature>
<gene>
    <name evidence="2" type="ordered locus">Nwi_2402</name>
</gene>
<accession>Q3SPY5</accession>
<feature type="transmembrane region" description="Helical" evidence="1">
    <location>
        <begin position="156"/>
        <end position="175"/>
    </location>
</feature>
<name>Q3SPY5_NITWN</name>
<organism evidence="2 3">
    <name type="scientific">Nitrobacter winogradskyi (strain ATCC 25391 / DSM 10237 / CIP 104748 / NCIMB 11846 / Nb-255)</name>
    <dbReference type="NCBI Taxonomy" id="323098"/>
    <lineage>
        <taxon>Bacteria</taxon>
        <taxon>Pseudomonadati</taxon>
        <taxon>Pseudomonadota</taxon>
        <taxon>Alphaproteobacteria</taxon>
        <taxon>Hyphomicrobiales</taxon>
        <taxon>Nitrobacteraceae</taxon>
        <taxon>Nitrobacter</taxon>
    </lineage>
</organism>
<reference evidence="2 3" key="1">
    <citation type="journal article" date="2006" name="Appl. Environ. Microbiol.">
        <title>Genome sequence of the chemolithoautotrophic nitrite-oxidizing bacterium Nitrobacter winogradskyi Nb-255.</title>
        <authorList>
            <person name="Starkenburg S.R."/>
            <person name="Chain P.S."/>
            <person name="Sayavedra-Soto L.A."/>
            <person name="Hauser L."/>
            <person name="Land M.L."/>
            <person name="Larimer F.W."/>
            <person name="Malfatti S.A."/>
            <person name="Klotz M.G."/>
            <person name="Bottomley P.J."/>
            <person name="Arp D.J."/>
            <person name="Hickey W.J."/>
        </authorList>
    </citation>
    <scope>NUCLEOTIDE SEQUENCE [LARGE SCALE GENOMIC DNA]</scope>
    <source>
        <strain evidence="3">ATCC 25391 / DSM 10237 / CIP 104748 / NCIMB 11846 / Nb-255</strain>
    </source>
</reference>
<dbReference type="eggNOG" id="ENOG5032JRU">
    <property type="taxonomic scope" value="Bacteria"/>
</dbReference>
<sequence>MTFDAWIARRKPLPLPSRTTLNRTVVIASLFGLAGIAMIALDRTVLSGINNSGYAALLRCAPELVDYIEIKRTVLIYLGYVIFSFGYASLALFLLRGEEIQGWPATLAQLSIFSPVGYALLYSGRMPILLVIALIISVGLVRLVQGRSFLPRGHHLFIKTVLFAILFMFYANAMWSARQSFCTDMSGLVEELRSRVNEQASRAVNKANERREEILRQLGSASLDQEKKLRQQLAALEGIIATAGKGGPETSMGAENLSRMIETRKAAVTLPIELRGGRTDFAMFAAVMRDAWHAQPRSYVLSAVESQFIPENSMRSILSNYFYLTHGVRTLDAVWQARENLTPVWGVYEVGILSPLLRVFLPDNQILSLMSSQLRSAEIYGFFPSVWGAAYIDFGASGAMIYIMLWGLVAGLSFRGSRVSTLATPPLILTFIFSSIALSPLQAPLGIANSALVLVSILIVGLAVDFTIIKRGRSTLIAVDARSESNVS</sequence>
<dbReference type="HOGENOM" id="CLU_558764_0_0_5"/>
<proteinExistence type="predicted"/>
<evidence type="ECO:0000256" key="1">
    <source>
        <dbReference type="SAM" id="Phobius"/>
    </source>
</evidence>
<keyword evidence="1" id="KW-0812">Transmembrane</keyword>
<protein>
    <submittedName>
        <fullName evidence="2">Uncharacterized protein</fullName>
    </submittedName>
</protein>
<dbReference type="Proteomes" id="UP000002531">
    <property type="component" value="Chromosome"/>
</dbReference>
<feature type="transmembrane region" description="Helical" evidence="1">
    <location>
        <begin position="21"/>
        <end position="41"/>
    </location>
</feature>
<feature type="transmembrane region" description="Helical" evidence="1">
    <location>
        <begin position="386"/>
        <end position="409"/>
    </location>
</feature>
<keyword evidence="3" id="KW-1185">Reference proteome</keyword>
<dbReference type="AlphaFoldDB" id="Q3SPY5"/>
<dbReference type="KEGG" id="nwi:Nwi_2402"/>
<feature type="transmembrane region" description="Helical" evidence="1">
    <location>
        <begin position="127"/>
        <end position="144"/>
    </location>
</feature>